<feature type="transmembrane region" description="Helical" evidence="8">
    <location>
        <begin position="161"/>
        <end position="194"/>
    </location>
</feature>
<comment type="caution">
    <text evidence="10">The sequence shown here is derived from an EMBL/GenBank/DDBJ whole genome shotgun (WGS) entry which is preliminary data.</text>
</comment>
<evidence type="ECO:0000256" key="5">
    <source>
        <dbReference type="ARBA" id="ARBA00022692"/>
    </source>
</evidence>
<proteinExistence type="predicted"/>
<keyword evidence="11" id="KW-1185">Reference proteome</keyword>
<dbReference type="Pfam" id="PF13231">
    <property type="entry name" value="PMT_2"/>
    <property type="match status" value="1"/>
</dbReference>
<comment type="subcellular location">
    <subcellularLocation>
        <location evidence="1">Cell membrane</location>
        <topology evidence="1">Multi-pass membrane protein</topology>
    </subcellularLocation>
</comment>
<evidence type="ECO:0000313" key="10">
    <source>
        <dbReference type="EMBL" id="TDE36276.1"/>
    </source>
</evidence>
<keyword evidence="2" id="KW-1003">Cell membrane</keyword>
<keyword evidence="4 10" id="KW-0808">Transferase</keyword>
<evidence type="ECO:0000259" key="9">
    <source>
        <dbReference type="Pfam" id="PF13231"/>
    </source>
</evidence>
<feature type="domain" description="Glycosyltransferase RgtA/B/C/D-like" evidence="9">
    <location>
        <begin position="59"/>
        <end position="218"/>
    </location>
</feature>
<dbReference type="Proteomes" id="UP000294662">
    <property type="component" value="Unassembled WGS sequence"/>
</dbReference>
<protein>
    <submittedName>
        <fullName evidence="10">Phospholipid carrier-dependent glycosyltransferase</fullName>
    </submittedName>
</protein>
<dbReference type="AlphaFoldDB" id="A0A4V2Z7F4"/>
<dbReference type="InterPro" id="IPR038731">
    <property type="entry name" value="RgtA/B/C-like"/>
</dbReference>
<feature type="transmembrane region" description="Helical" evidence="8">
    <location>
        <begin position="298"/>
        <end position="316"/>
    </location>
</feature>
<dbReference type="InterPro" id="IPR050297">
    <property type="entry name" value="LipidA_mod_glycosyltrf_83"/>
</dbReference>
<keyword evidence="7 8" id="KW-0472">Membrane</keyword>
<feature type="transmembrane region" description="Helical" evidence="8">
    <location>
        <begin position="252"/>
        <end position="277"/>
    </location>
</feature>
<name>A0A4V2Z7F4_9RHOB</name>
<feature type="transmembrane region" description="Helical" evidence="8">
    <location>
        <begin position="81"/>
        <end position="102"/>
    </location>
</feature>
<evidence type="ECO:0000313" key="11">
    <source>
        <dbReference type="Proteomes" id="UP000294662"/>
    </source>
</evidence>
<dbReference type="GO" id="GO:0005886">
    <property type="term" value="C:plasma membrane"/>
    <property type="evidence" value="ECO:0007669"/>
    <property type="project" value="UniProtKB-SubCell"/>
</dbReference>
<accession>A0A4V2Z7F4</accession>
<dbReference type="PANTHER" id="PTHR33908">
    <property type="entry name" value="MANNOSYLTRANSFERASE YKCB-RELATED"/>
    <property type="match status" value="1"/>
</dbReference>
<evidence type="ECO:0000256" key="6">
    <source>
        <dbReference type="ARBA" id="ARBA00022989"/>
    </source>
</evidence>
<evidence type="ECO:0000256" key="4">
    <source>
        <dbReference type="ARBA" id="ARBA00022679"/>
    </source>
</evidence>
<evidence type="ECO:0000256" key="1">
    <source>
        <dbReference type="ARBA" id="ARBA00004651"/>
    </source>
</evidence>
<organism evidence="10 11">
    <name type="scientific">Antarcticimicrobium sediminis</name>
    <dbReference type="NCBI Taxonomy" id="2546227"/>
    <lineage>
        <taxon>Bacteria</taxon>
        <taxon>Pseudomonadati</taxon>
        <taxon>Pseudomonadota</taxon>
        <taxon>Alphaproteobacteria</taxon>
        <taxon>Rhodobacterales</taxon>
        <taxon>Paracoccaceae</taxon>
        <taxon>Antarcticimicrobium</taxon>
    </lineage>
</organism>
<keyword evidence="6 8" id="KW-1133">Transmembrane helix</keyword>
<evidence type="ECO:0000256" key="3">
    <source>
        <dbReference type="ARBA" id="ARBA00022676"/>
    </source>
</evidence>
<dbReference type="EMBL" id="SMFP01000010">
    <property type="protein sequence ID" value="TDE36276.1"/>
    <property type="molecule type" value="Genomic_DNA"/>
</dbReference>
<dbReference type="GO" id="GO:0016763">
    <property type="term" value="F:pentosyltransferase activity"/>
    <property type="evidence" value="ECO:0007669"/>
    <property type="project" value="TreeGrafter"/>
</dbReference>
<dbReference type="GO" id="GO:0009103">
    <property type="term" value="P:lipopolysaccharide biosynthetic process"/>
    <property type="evidence" value="ECO:0007669"/>
    <property type="project" value="UniProtKB-ARBA"/>
</dbReference>
<gene>
    <name evidence="10" type="ORF">E1B25_15295</name>
</gene>
<keyword evidence="5 8" id="KW-0812">Transmembrane</keyword>
<feature type="transmembrane region" description="Helical" evidence="8">
    <location>
        <begin position="114"/>
        <end position="141"/>
    </location>
</feature>
<feature type="transmembrane region" description="Helical" evidence="8">
    <location>
        <begin position="12"/>
        <end position="30"/>
    </location>
</feature>
<reference evidence="10 11" key="1">
    <citation type="submission" date="2019-03" db="EMBL/GenBank/DDBJ databases">
        <authorList>
            <person name="Zhang S."/>
        </authorList>
    </citation>
    <scope>NUCLEOTIDE SEQUENCE [LARGE SCALE GENOMIC DNA]</scope>
    <source>
        <strain evidence="10 11">S4J41</strain>
    </source>
</reference>
<feature type="transmembrane region" description="Helical" evidence="8">
    <location>
        <begin position="347"/>
        <end position="365"/>
    </location>
</feature>
<keyword evidence="3" id="KW-0328">Glycosyltransferase</keyword>
<dbReference type="RefSeq" id="WP_132830388.1">
    <property type="nucleotide sequence ID" value="NZ_SMFP01000010.1"/>
</dbReference>
<feature type="transmembrane region" description="Helical" evidence="8">
    <location>
        <begin position="322"/>
        <end position="340"/>
    </location>
</feature>
<dbReference type="OrthoDB" id="9811222at2"/>
<evidence type="ECO:0000256" key="2">
    <source>
        <dbReference type="ARBA" id="ARBA00022475"/>
    </source>
</evidence>
<evidence type="ECO:0000256" key="7">
    <source>
        <dbReference type="ARBA" id="ARBA00023136"/>
    </source>
</evidence>
<evidence type="ECO:0000256" key="8">
    <source>
        <dbReference type="SAM" id="Phobius"/>
    </source>
</evidence>
<dbReference type="PANTHER" id="PTHR33908:SF11">
    <property type="entry name" value="MEMBRANE PROTEIN"/>
    <property type="match status" value="1"/>
</dbReference>
<sequence length="501" mass="54553">MQKNAAHARGPDPLWTGVAVVAAITLYRVVMLGFSTAELFVDESQYWQWGQELDWGYYSKPPLIGWVLRAFNELSGSDSAFWVRLPGALFHAATALILMGAAREVTDRRAAMMVGVFYVTLPVVSVGALLMSTDTILLPFFAGALWLYLSLARRPSWTRALALGLCLGLGMLAKYAAIYFVIGAGIGAALLPAARISWRDAALATLAFLLVISPNLVWNLQNDLTTLSHTADNVDWVRRPGLHLNPQGAVEFFLSQFMVLGPVLFGAYLGVAARALLRKSRHPNGHPNGLREDWQARWLVWMSAPTLGLVTLQALLSKAYANWAVTACVAVLLLAVPVLWHRARMWLWVGLALNLAVAAFLPIAATQATHWTKGEDGRLLMRRYVGQQAMSARILQEARTQGVSAVVSGNRHLLADLFRAAKGSDIAIFAVPVPGHAPHFYAQKHPYPADRTGAFLFATLGDTPPCPGALPVARWNPGPGIYAAATLSLYVRETSCWPAAD</sequence>